<dbReference type="AlphaFoldDB" id="A0A0C3Q3T9"/>
<dbReference type="InterPro" id="IPR013105">
    <property type="entry name" value="TPR_2"/>
</dbReference>
<name>A0A0C3Q3T9_9AGAM</name>
<keyword evidence="2 3" id="KW-0802">TPR repeat</keyword>
<dbReference type="EMBL" id="KN823342">
    <property type="protein sequence ID" value="KIO17806.1"/>
    <property type="molecule type" value="Genomic_DNA"/>
</dbReference>
<protein>
    <recommendedName>
        <fullName evidence="6">Tetratricopeptide repeat protein</fullName>
    </recommendedName>
</protein>
<proteinExistence type="predicted"/>
<gene>
    <name evidence="4" type="ORF">M407DRAFT_84603</name>
</gene>
<dbReference type="InterPro" id="IPR039340">
    <property type="entry name" value="Tfc4/TFIIIC-102/Sfc4"/>
</dbReference>
<evidence type="ECO:0000256" key="3">
    <source>
        <dbReference type="PROSITE-ProRule" id="PRU00339"/>
    </source>
</evidence>
<evidence type="ECO:0000256" key="2">
    <source>
        <dbReference type="ARBA" id="ARBA00022803"/>
    </source>
</evidence>
<dbReference type="OrthoDB" id="9991317at2759"/>
<dbReference type="PROSITE" id="PS50005">
    <property type="entry name" value="TPR"/>
    <property type="match status" value="1"/>
</dbReference>
<dbReference type="GO" id="GO:0000127">
    <property type="term" value="C:transcription factor TFIIIC complex"/>
    <property type="evidence" value="ECO:0007669"/>
    <property type="project" value="TreeGrafter"/>
</dbReference>
<organism evidence="4 5">
    <name type="scientific">Tulasnella calospora MUT 4182</name>
    <dbReference type="NCBI Taxonomy" id="1051891"/>
    <lineage>
        <taxon>Eukaryota</taxon>
        <taxon>Fungi</taxon>
        <taxon>Dikarya</taxon>
        <taxon>Basidiomycota</taxon>
        <taxon>Agaricomycotina</taxon>
        <taxon>Agaricomycetes</taxon>
        <taxon>Cantharellales</taxon>
        <taxon>Tulasnellaceae</taxon>
        <taxon>Tulasnella</taxon>
    </lineage>
</organism>
<dbReference type="HOGENOM" id="CLU_082827_0_0_1"/>
<dbReference type="STRING" id="1051891.A0A0C3Q3T9"/>
<keyword evidence="5" id="KW-1185">Reference proteome</keyword>
<dbReference type="InterPro" id="IPR011990">
    <property type="entry name" value="TPR-like_helical_dom_sf"/>
</dbReference>
<dbReference type="Proteomes" id="UP000054248">
    <property type="component" value="Unassembled WGS sequence"/>
</dbReference>
<accession>A0A0C3Q3T9</accession>
<dbReference type="SMART" id="SM00028">
    <property type="entry name" value="TPR"/>
    <property type="match status" value="3"/>
</dbReference>
<keyword evidence="1" id="KW-0677">Repeat</keyword>
<dbReference type="SUPFAM" id="SSF48452">
    <property type="entry name" value="TPR-like"/>
    <property type="match status" value="1"/>
</dbReference>
<evidence type="ECO:0000256" key="1">
    <source>
        <dbReference type="ARBA" id="ARBA00022737"/>
    </source>
</evidence>
<evidence type="ECO:0000313" key="5">
    <source>
        <dbReference type="Proteomes" id="UP000054248"/>
    </source>
</evidence>
<evidence type="ECO:0000313" key="4">
    <source>
        <dbReference type="EMBL" id="KIO17806.1"/>
    </source>
</evidence>
<dbReference type="Gene3D" id="1.25.40.10">
    <property type="entry name" value="Tetratricopeptide repeat domain"/>
    <property type="match status" value="1"/>
</dbReference>
<dbReference type="InterPro" id="IPR019734">
    <property type="entry name" value="TPR_rpt"/>
</dbReference>
<dbReference type="PANTHER" id="PTHR23082">
    <property type="entry name" value="TRANSCRIPTION INITIATION FACTOR IIIC TFIIIC , POLYPEPTIDE 3-RELATED"/>
    <property type="match status" value="1"/>
</dbReference>
<evidence type="ECO:0008006" key="6">
    <source>
        <dbReference type="Google" id="ProtNLM"/>
    </source>
</evidence>
<feature type="repeat" description="TPR" evidence="3">
    <location>
        <begin position="72"/>
        <end position="105"/>
    </location>
</feature>
<reference evidence="5" key="2">
    <citation type="submission" date="2015-01" db="EMBL/GenBank/DDBJ databases">
        <title>Evolutionary Origins and Diversification of the Mycorrhizal Mutualists.</title>
        <authorList>
            <consortium name="DOE Joint Genome Institute"/>
            <consortium name="Mycorrhizal Genomics Consortium"/>
            <person name="Kohler A."/>
            <person name="Kuo A."/>
            <person name="Nagy L.G."/>
            <person name="Floudas D."/>
            <person name="Copeland A."/>
            <person name="Barry K.W."/>
            <person name="Cichocki N."/>
            <person name="Veneault-Fourrey C."/>
            <person name="LaButti K."/>
            <person name="Lindquist E.A."/>
            <person name="Lipzen A."/>
            <person name="Lundell T."/>
            <person name="Morin E."/>
            <person name="Murat C."/>
            <person name="Riley R."/>
            <person name="Ohm R."/>
            <person name="Sun H."/>
            <person name="Tunlid A."/>
            <person name="Henrissat B."/>
            <person name="Grigoriev I.V."/>
            <person name="Hibbett D.S."/>
            <person name="Martin F."/>
        </authorList>
    </citation>
    <scope>NUCLEOTIDE SEQUENCE [LARGE SCALE GENOMIC DNA]</scope>
    <source>
        <strain evidence="5">MUT 4182</strain>
    </source>
</reference>
<dbReference type="PROSITE" id="PS50293">
    <property type="entry name" value="TPR_REGION"/>
    <property type="match status" value="1"/>
</dbReference>
<dbReference type="PANTHER" id="PTHR23082:SF0">
    <property type="entry name" value="GENERAL TRANSCRIPTION FACTOR 3C POLYPEPTIDE 3"/>
    <property type="match status" value="1"/>
</dbReference>
<reference evidence="4 5" key="1">
    <citation type="submission" date="2014-04" db="EMBL/GenBank/DDBJ databases">
        <authorList>
            <consortium name="DOE Joint Genome Institute"/>
            <person name="Kuo A."/>
            <person name="Girlanda M."/>
            <person name="Perotto S."/>
            <person name="Kohler A."/>
            <person name="Nagy L.G."/>
            <person name="Floudas D."/>
            <person name="Copeland A."/>
            <person name="Barry K.W."/>
            <person name="Cichocki N."/>
            <person name="Veneault-Fourrey C."/>
            <person name="LaButti K."/>
            <person name="Lindquist E.A."/>
            <person name="Lipzen A."/>
            <person name="Lundell T."/>
            <person name="Morin E."/>
            <person name="Murat C."/>
            <person name="Sun H."/>
            <person name="Tunlid A."/>
            <person name="Henrissat B."/>
            <person name="Grigoriev I.V."/>
            <person name="Hibbett D.S."/>
            <person name="Martin F."/>
            <person name="Nordberg H.P."/>
            <person name="Cantor M.N."/>
            <person name="Hua S.X."/>
        </authorList>
    </citation>
    <scope>NUCLEOTIDE SEQUENCE [LARGE SCALE GENOMIC DNA]</scope>
    <source>
        <strain evidence="4 5">MUT 4182</strain>
    </source>
</reference>
<dbReference type="GO" id="GO:0006383">
    <property type="term" value="P:transcription by RNA polymerase III"/>
    <property type="evidence" value="ECO:0007669"/>
    <property type="project" value="InterPro"/>
</dbReference>
<sequence length="293" mass="32944">LSHQVKAMIGEAATAYINRDLDKAVEICQEVIRIEPAAHSAWNTLALVHEDRENFDTALKLKIMAAHLQGDAELWRELGRASREAGQMQQALYCFRKAVSLDPRDVDAIWDRSVMLRETGQLRAAMTGFLSILKVAPYHMGVLLQLGPIFSLLSEFHRGIALYKESLEYYQEAMPDGPVGGEDVDCLMLLVTLADFCNTIGEYEQAIRGIRDGARWIQGRASQRYWSTATDDREYDIQGSVRPAGPEDSTGRPQGFFPLDPNLRHRLALARLGLGDIDEGQVRERYPIITSWP</sequence>
<dbReference type="Pfam" id="PF07719">
    <property type="entry name" value="TPR_2"/>
    <property type="match status" value="1"/>
</dbReference>
<feature type="non-terminal residue" evidence="4">
    <location>
        <position position="1"/>
    </location>
</feature>